<dbReference type="PANTHER" id="PTHR43711">
    <property type="entry name" value="TWO-COMPONENT HISTIDINE KINASE"/>
    <property type="match status" value="1"/>
</dbReference>
<dbReference type="EMBL" id="JBHSWB010000002">
    <property type="protein sequence ID" value="MFC6663220.1"/>
    <property type="molecule type" value="Genomic_DNA"/>
</dbReference>
<comment type="caution">
    <text evidence="7">The sequence shown here is derived from an EMBL/GenBank/DDBJ whole genome shotgun (WGS) entry which is preliminary data.</text>
</comment>
<dbReference type="Gene3D" id="3.30.565.10">
    <property type="entry name" value="Histidine kinase-like ATPase, C-terminal domain"/>
    <property type="match status" value="1"/>
</dbReference>
<comment type="catalytic activity">
    <reaction evidence="1">
        <text>ATP + protein L-histidine = ADP + protein N-phospho-L-histidine.</text>
        <dbReference type="EC" id="2.7.13.3"/>
    </reaction>
</comment>
<keyword evidence="5" id="KW-0902">Two-component regulatory system</keyword>
<evidence type="ECO:0000256" key="1">
    <source>
        <dbReference type="ARBA" id="ARBA00000085"/>
    </source>
</evidence>
<evidence type="ECO:0000256" key="5">
    <source>
        <dbReference type="ARBA" id="ARBA00023012"/>
    </source>
</evidence>
<dbReference type="InterPro" id="IPR003594">
    <property type="entry name" value="HATPase_dom"/>
</dbReference>
<dbReference type="SUPFAM" id="SSF55874">
    <property type="entry name" value="ATPase domain of HSP90 chaperone/DNA topoisomerase II/histidine kinase"/>
    <property type="match status" value="1"/>
</dbReference>
<keyword evidence="3" id="KW-0808">Transferase</keyword>
<protein>
    <recommendedName>
        <fullName evidence="2">histidine kinase</fullName>
        <ecNumber evidence="2">2.7.13.3</ecNumber>
    </recommendedName>
</protein>
<dbReference type="Pfam" id="PF02518">
    <property type="entry name" value="HATPase_c"/>
    <property type="match status" value="1"/>
</dbReference>
<dbReference type="InterPro" id="IPR050736">
    <property type="entry name" value="Sensor_HK_Regulatory"/>
</dbReference>
<evidence type="ECO:0000259" key="6">
    <source>
        <dbReference type="PROSITE" id="PS50109"/>
    </source>
</evidence>
<evidence type="ECO:0000256" key="3">
    <source>
        <dbReference type="ARBA" id="ARBA00022679"/>
    </source>
</evidence>
<dbReference type="EC" id="2.7.13.3" evidence="2"/>
<dbReference type="PANTHER" id="PTHR43711:SF1">
    <property type="entry name" value="HISTIDINE KINASE 1"/>
    <property type="match status" value="1"/>
</dbReference>
<dbReference type="EMBL" id="JBHSWB010000002">
    <property type="protein sequence ID" value="MFC6662391.1"/>
    <property type="molecule type" value="Genomic_DNA"/>
</dbReference>
<organism evidence="7 9">
    <name type="scientific">Deinococcus multiflagellatus</name>
    <dbReference type="NCBI Taxonomy" id="1656887"/>
    <lineage>
        <taxon>Bacteria</taxon>
        <taxon>Thermotogati</taxon>
        <taxon>Deinococcota</taxon>
        <taxon>Deinococci</taxon>
        <taxon>Deinococcales</taxon>
        <taxon>Deinococcaceae</taxon>
        <taxon>Deinococcus</taxon>
    </lineage>
</organism>
<evidence type="ECO:0000313" key="8">
    <source>
        <dbReference type="EMBL" id="MFC6663220.1"/>
    </source>
</evidence>
<name>A0ABW1ZQ11_9DEIO</name>
<sequence length="119" mass="12544">MQRAGQVLSNVLSNALRHTAAGGQVQVITQANSDMIQITVQGTGIAPEHLDRVFERFFRANAARTRGEGTGVGLTVARAMGGDLSVISALGQGAAFTLGLPTLVSRPPVRLYESEIEAR</sequence>
<dbReference type="PRINTS" id="PR00344">
    <property type="entry name" value="BCTRLSENSOR"/>
</dbReference>
<keyword evidence="4 7" id="KW-0418">Kinase</keyword>
<reference evidence="7" key="1">
    <citation type="journal article" date="2014" name="Int. J. Syst. Evol. Microbiol.">
        <title>Complete genome of a new Firmicutes species belonging to the dominant human colonic microbiota ('Ruminococcus bicirculans') reveals two chromosomes and a selective capacity to utilize plant glucans.</title>
        <authorList>
            <consortium name="NISC Comparative Sequencing Program"/>
            <person name="Wegmann U."/>
            <person name="Louis P."/>
            <person name="Goesmann A."/>
            <person name="Henrissat B."/>
            <person name="Duncan S.H."/>
            <person name="Flint H.J."/>
        </authorList>
    </citation>
    <scope>NUCLEOTIDE SEQUENCE</scope>
    <source>
        <strain evidence="7">NBRC 112888</strain>
    </source>
</reference>
<dbReference type="Proteomes" id="UP001596317">
    <property type="component" value="Unassembled WGS sequence"/>
</dbReference>
<accession>A0ABW1ZQ11</accession>
<dbReference type="InterPro" id="IPR005467">
    <property type="entry name" value="His_kinase_dom"/>
</dbReference>
<evidence type="ECO:0000256" key="4">
    <source>
        <dbReference type="ARBA" id="ARBA00022777"/>
    </source>
</evidence>
<evidence type="ECO:0000313" key="7">
    <source>
        <dbReference type="EMBL" id="MFC6662391.1"/>
    </source>
</evidence>
<keyword evidence="9" id="KW-1185">Reference proteome</keyword>
<dbReference type="SMART" id="SM00387">
    <property type="entry name" value="HATPase_c"/>
    <property type="match status" value="1"/>
</dbReference>
<dbReference type="InterPro" id="IPR004358">
    <property type="entry name" value="Sig_transdc_His_kin-like_C"/>
</dbReference>
<dbReference type="RefSeq" id="WP_380059074.1">
    <property type="nucleotide sequence ID" value="NZ_JAIQXV010000021.1"/>
</dbReference>
<proteinExistence type="predicted"/>
<dbReference type="GO" id="GO:0016301">
    <property type="term" value="F:kinase activity"/>
    <property type="evidence" value="ECO:0007669"/>
    <property type="project" value="UniProtKB-KW"/>
</dbReference>
<dbReference type="InterPro" id="IPR036890">
    <property type="entry name" value="HATPase_C_sf"/>
</dbReference>
<evidence type="ECO:0000256" key="2">
    <source>
        <dbReference type="ARBA" id="ARBA00012438"/>
    </source>
</evidence>
<gene>
    <name evidence="7" type="ORF">ACFP90_20255</name>
    <name evidence="8" type="ORF">ACFP90_24560</name>
</gene>
<dbReference type="PROSITE" id="PS50109">
    <property type="entry name" value="HIS_KIN"/>
    <property type="match status" value="1"/>
</dbReference>
<evidence type="ECO:0000313" key="9">
    <source>
        <dbReference type="Proteomes" id="UP001596317"/>
    </source>
</evidence>
<reference evidence="7" key="3">
    <citation type="submission" date="2024-09" db="EMBL/GenBank/DDBJ databases">
        <authorList>
            <person name="Sun Q."/>
            <person name="Mori K."/>
        </authorList>
    </citation>
    <scope>NUCLEOTIDE SEQUENCE</scope>
    <source>
        <strain evidence="7">NBRC 112888</strain>
    </source>
</reference>
<reference evidence="9" key="2">
    <citation type="journal article" date="2019" name="Int. J. Syst. Evol. Microbiol.">
        <title>The Global Catalogue of Microorganisms (GCM) 10K type strain sequencing project: providing services to taxonomists for standard genome sequencing and annotation.</title>
        <authorList>
            <consortium name="The Broad Institute Genomics Platform"/>
            <consortium name="The Broad Institute Genome Sequencing Center for Infectious Disease"/>
            <person name="Wu L."/>
            <person name="Ma J."/>
        </authorList>
    </citation>
    <scope>NUCLEOTIDE SEQUENCE [LARGE SCALE GENOMIC DNA]</scope>
    <source>
        <strain evidence="9">CCUG 63830</strain>
    </source>
</reference>
<feature type="domain" description="Histidine kinase" evidence="6">
    <location>
        <begin position="1"/>
        <end position="104"/>
    </location>
</feature>